<reference evidence="1" key="1">
    <citation type="submission" date="2020-04" db="EMBL/GenBank/DDBJ databases">
        <authorList>
            <person name="Broberg M."/>
        </authorList>
    </citation>
    <scope>NUCLEOTIDE SEQUENCE</scope>
</reference>
<dbReference type="EMBL" id="CADEHS020000004">
    <property type="protein sequence ID" value="CAG9939666.1"/>
    <property type="molecule type" value="Genomic_DNA"/>
</dbReference>
<keyword evidence="2" id="KW-1185">Reference proteome</keyword>
<comment type="caution">
    <text evidence="1">The sequence shown here is derived from an EMBL/GenBank/DDBJ whole genome shotgun (WGS) entry which is preliminary data.</text>
</comment>
<proteinExistence type="predicted"/>
<reference evidence="1" key="2">
    <citation type="submission" date="2021-10" db="EMBL/GenBank/DDBJ databases">
        <authorList>
            <person name="Piombo E."/>
        </authorList>
    </citation>
    <scope>NUCLEOTIDE SEQUENCE</scope>
</reference>
<accession>A0ACA9TGK5</accession>
<organism evidence="1 2">
    <name type="scientific">Clonostachys rosea f. rosea IK726</name>
    <dbReference type="NCBI Taxonomy" id="1349383"/>
    <lineage>
        <taxon>Eukaryota</taxon>
        <taxon>Fungi</taxon>
        <taxon>Dikarya</taxon>
        <taxon>Ascomycota</taxon>
        <taxon>Pezizomycotina</taxon>
        <taxon>Sordariomycetes</taxon>
        <taxon>Hypocreomycetidae</taxon>
        <taxon>Hypocreales</taxon>
        <taxon>Bionectriaceae</taxon>
        <taxon>Clonostachys</taxon>
    </lineage>
</organism>
<name>A0ACA9TGK5_BIOOC</name>
<evidence type="ECO:0000313" key="1">
    <source>
        <dbReference type="EMBL" id="CAG9939666.1"/>
    </source>
</evidence>
<dbReference type="Proteomes" id="UP000836387">
    <property type="component" value="Unassembled WGS sequence"/>
</dbReference>
<sequence>MAPKLATIDASEPLDRILDAISRDGGVIVSNFLEPGLLEESIRAIEPFFSSGKLYDPKSSHKDLGDDFFPEGSQRAYVRTSSHAGYDPSASKTNTRCLQGLLAKMPEQITKIIRLSVWQGVMAHFLNGEFVGFNGANKTTRKSGYILSSTAAIRLVPGAERQALHRDDVNYGTGNLHDPKNPLFTPMVGCLIAGSRATYKNGATAVIPGSHLWGPDRAPKVEECTYAEMEPGSALFTLGITKACELATDTPLLFVVTYHGGGMNQCERTDPDAVRTLFAIFGQRDFYRQDQQEILSTPIEIARSLPDDILRLTGYYKAVGGVGFIGDHQDPAEFLHVDTNGVGKFNN</sequence>
<protein>
    <submittedName>
        <fullName evidence="1">Uncharacterized protein</fullName>
    </submittedName>
</protein>
<evidence type="ECO:0000313" key="2">
    <source>
        <dbReference type="Proteomes" id="UP000836387"/>
    </source>
</evidence>
<gene>
    <name evidence="1" type="ORF">CRV2_00009991</name>
</gene>